<evidence type="ECO:0000313" key="1">
    <source>
        <dbReference type="EMBL" id="MPC99393.1"/>
    </source>
</evidence>
<dbReference type="Proteomes" id="UP000324222">
    <property type="component" value="Unassembled WGS sequence"/>
</dbReference>
<keyword evidence="2" id="KW-1185">Reference proteome</keyword>
<dbReference type="EMBL" id="VSRR010118180">
    <property type="protein sequence ID" value="MPC99393.1"/>
    <property type="molecule type" value="Genomic_DNA"/>
</dbReference>
<reference evidence="1 2" key="1">
    <citation type="submission" date="2019-05" db="EMBL/GenBank/DDBJ databases">
        <title>Another draft genome of Portunus trituberculatus and its Hox gene families provides insights of decapod evolution.</title>
        <authorList>
            <person name="Jeong J.-H."/>
            <person name="Song I."/>
            <person name="Kim S."/>
            <person name="Choi T."/>
            <person name="Kim D."/>
            <person name="Ryu S."/>
            <person name="Kim W."/>
        </authorList>
    </citation>
    <scope>NUCLEOTIDE SEQUENCE [LARGE SCALE GENOMIC DNA]</scope>
    <source>
        <tissue evidence="1">Muscle</tissue>
    </source>
</reference>
<protein>
    <submittedName>
        <fullName evidence="1">Uncharacterized protein</fullName>
    </submittedName>
</protein>
<accession>A0A5B7JY71</accession>
<comment type="caution">
    <text evidence="1">The sequence shown here is derived from an EMBL/GenBank/DDBJ whole genome shotgun (WGS) entry which is preliminary data.</text>
</comment>
<evidence type="ECO:0000313" key="2">
    <source>
        <dbReference type="Proteomes" id="UP000324222"/>
    </source>
</evidence>
<organism evidence="1 2">
    <name type="scientific">Portunus trituberculatus</name>
    <name type="common">Swimming crab</name>
    <name type="synonym">Neptunus trituberculatus</name>
    <dbReference type="NCBI Taxonomy" id="210409"/>
    <lineage>
        <taxon>Eukaryota</taxon>
        <taxon>Metazoa</taxon>
        <taxon>Ecdysozoa</taxon>
        <taxon>Arthropoda</taxon>
        <taxon>Crustacea</taxon>
        <taxon>Multicrustacea</taxon>
        <taxon>Malacostraca</taxon>
        <taxon>Eumalacostraca</taxon>
        <taxon>Eucarida</taxon>
        <taxon>Decapoda</taxon>
        <taxon>Pleocyemata</taxon>
        <taxon>Brachyura</taxon>
        <taxon>Eubrachyura</taxon>
        <taxon>Portunoidea</taxon>
        <taxon>Portunidae</taxon>
        <taxon>Portuninae</taxon>
        <taxon>Portunus</taxon>
    </lineage>
</organism>
<name>A0A5B7JY71_PORTR</name>
<proteinExistence type="predicted"/>
<gene>
    <name evidence="1" type="ORF">E2C01_094805</name>
</gene>
<sequence>MLQCFHSQHTAIRSQLSALSTITLDMPTHSPGGLRHPTLLATCCPSPYLYLLEEDHPATTSVTTPGLIRIQKRPRKSMDPYEPWDSPVWVSQAW</sequence>
<dbReference type="AlphaFoldDB" id="A0A5B7JY71"/>